<dbReference type="EMBL" id="QKWW01000006">
    <property type="protein sequence ID" value="PZT57382.1"/>
    <property type="molecule type" value="Genomic_DNA"/>
</dbReference>
<comment type="caution">
    <text evidence="1">The sequence shown here is derived from an EMBL/GenBank/DDBJ whole genome shotgun (WGS) entry which is preliminary data.</text>
</comment>
<name>A0A2W6NNF5_9BACL</name>
<proteinExistence type="predicted"/>
<organism evidence="1 2">
    <name type="scientific">Paenibacillus silvae</name>
    <dbReference type="NCBI Taxonomy" id="1325358"/>
    <lineage>
        <taxon>Bacteria</taxon>
        <taxon>Bacillati</taxon>
        <taxon>Bacillota</taxon>
        <taxon>Bacilli</taxon>
        <taxon>Bacillales</taxon>
        <taxon>Paenibacillaceae</taxon>
        <taxon>Paenibacillus</taxon>
    </lineage>
</organism>
<gene>
    <name evidence="1" type="ORF">DN757_01620</name>
</gene>
<sequence length="63" mass="7176">MNFNLVRYYDTCCDKCGNWASGDINPAEMRGNKQIAEKALKNQGWKVIKGETICNFCLKGVMR</sequence>
<reference evidence="1 2" key="1">
    <citation type="submission" date="2018-06" db="EMBL/GenBank/DDBJ databases">
        <title>Isolation of heavy metals resistant Paenibacillus silvae NC2 from Gold-Copper mine in ZiJin, China.</title>
        <authorList>
            <person name="Xu J."/>
            <person name="Mazhar H.S."/>
            <person name="Rensing C."/>
        </authorList>
    </citation>
    <scope>NUCLEOTIDE SEQUENCE [LARGE SCALE GENOMIC DNA]</scope>
    <source>
        <strain evidence="1 2">NC2</strain>
    </source>
</reference>
<accession>A0A2W6NNF5</accession>
<dbReference type="AlphaFoldDB" id="A0A2W6NNF5"/>
<evidence type="ECO:0000313" key="2">
    <source>
        <dbReference type="Proteomes" id="UP000249204"/>
    </source>
</evidence>
<protein>
    <submittedName>
        <fullName evidence="1">Uncharacterized protein</fullName>
    </submittedName>
</protein>
<evidence type="ECO:0000313" key="1">
    <source>
        <dbReference type="EMBL" id="PZT57382.1"/>
    </source>
</evidence>
<dbReference type="Proteomes" id="UP000249204">
    <property type="component" value="Unassembled WGS sequence"/>
</dbReference>